<evidence type="ECO:0000313" key="16">
    <source>
        <dbReference type="Proteomes" id="UP000593566"/>
    </source>
</evidence>
<feature type="region of interest" description="Disordered" evidence="13">
    <location>
        <begin position="536"/>
        <end position="608"/>
    </location>
</feature>
<evidence type="ECO:0000256" key="13">
    <source>
        <dbReference type="SAM" id="MobiDB-lite"/>
    </source>
</evidence>
<reference evidence="15 16" key="1">
    <citation type="journal article" date="2020" name="Genomics">
        <title>Complete, high-quality genomes from long-read metagenomic sequencing of two wolf lichen thalli reveals enigmatic genome architecture.</title>
        <authorList>
            <person name="McKenzie S.K."/>
            <person name="Walston R.F."/>
            <person name="Allen J.L."/>
        </authorList>
    </citation>
    <scope>NUCLEOTIDE SEQUENCE [LARGE SCALE GENOMIC DNA]</scope>
    <source>
        <strain evidence="15">WasteWater1</strain>
    </source>
</reference>
<comment type="caution">
    <text evidence="15">The sequence shown here is derived from an EMBL/GenBank/DDBJ whole genome shotgun (WGS) entry which is preliminary data.</text>
</comment>
<evidence type="ECO:0000256" key="6">
    <source>
        <dbReference type="ARBA" id="ARBA00022801"/>
    </source>
</evidence>
<feature type="domain" description="DNA repair metallo-beta-lactamase" evidence="14">
    <location>
        <begin position="465"/>
        <end position="498"/>
    </location>
</feature>
<dbReference type="AlphaFoldDB" id="A0A8H6CMW7"/>
<dbReference type="GO" id="GO:0006310">
    <property type="term" value="P:DNA recombination"/>
    <property type="evidence" value="ECO:0007669"/>
    <property type="project" value="UniProtKB-KW"/>
</dbReference>
<proteinExistence type="inferred from homology"/>
<dbReference type="Pfam" id="PF07522">
    <property type="entry name" value="DRMBL"/>
    <property type="match status" value="1"/>
</dbReference>
<feature type="compositionally biased region" description="Polar residues" evidence="13">
    <location>
        <begin position="737"/>
        <end position="762"/>
    </location>
</feature>
<sequence length="809" mass="90572">MLASGQRLKEGTGRKSVRMSTFKGVVEEFPGIRIDYFRKVHGRDNPLACFLSHVHSDHLQGLESLRSPFIYCSPTTRELLLRLEKYPHRMNFHLGILELRKQQYKHLSKLLKTIALNTPTEVELKPGKSLRVTLLDANHCAGAVMFLIENDTKAILYTGDIRSEPWWVNSLVRNPVILPYTHGLKRLDKIYLDTTFASKKHHCRRFPSKADGLKELLEKVSKYPIDTVFHFHAWTFGYEDVWIALSSALRSRIHVDEYKYSLYESLGTTAKNKNLCHEGSALYGFECGNKFQDGCLTPKSNVRLHSCQHDMGCSKLEASNIVFIRPIISRSVEGLVLPEIDAGGGGGDLNQVHELELNDATAVGALIELCTKEILDQKTRSNTIDLIIKAKNTQKMVVSLDTLDFNGNLETMPLAELSKLLAKLVAVEDGATSLIDERVETPSRGVGRGRAKTLQTSSVRQELPRSIEFPYSRHSSYEELCDLVKAFEPADVYPCTINEDYMDLGVSVKDLFGHLCFGSTFAHDEEMKMLASQRETLEKRTNDRDSQTMTSSREGSVDHRNTSPVSLLRSASDPESHTLDDLERVPKRPCTSPAFTGNHPGDLDTRSLPIEVLSPKRKLPEFGQSFRGYLRQSKREKILLTPKSTDPPSSHAGDYTSSSRTAIYGHQESSAASHLKIDPNADTLRNRRLANRPVDVRHGTQAEPIELSDGDPSSQGNEAGDFLLEKMPEPDDMPNALNESQLDPETQVTLSDAAFESQSSHDSNPDIKAMKLQQRKEAYKAAKEPRGIWGIDQGLISSNAHHGEEEVEL</sequence>
<dbReference type="RefSeq" id="XP_037155022.1">
    <property type="nucleotide sequence ID" value="XM_037300196.1"/>
</dbReference>
<dbReference type="InterPro" id="IPR036866">
    <property type="entry name" value="RibonucZ/Hydroxyglut_hydro"/>
</dbReference>
<evidence type="ECO:0000256" key="10">
    <source>
        <dbReference type="ARBA" id="ARBA00023242"/>
    </source>
</evidence>
<dbReference type="GO" id="GO:0006303">
    <property type="term" value="P:double-strand break repair via nonhomologous end joining"/>
    <property type="evidence" value="ECO:0007669"/>
    <property type="project" value="TreeGrafter"/>
</dbReference>
<dbReference type="GO" id="GO:0036297">
    <property type="term" value="P:interstrand cross-link repair"/>
    <property type="evidence" value="ECO:0007669"/>
    <property type="project" value="TreeGrafter"/>
</dbReference>
<keyword evidence="16" id="KW-1185">Reference proteome</keyword>
<keyword evidence="5" id="KW-0227">DNA damage</keyword>
<protein>
    <recommendedName>
        <fullName evidence="11">Protein artemis</fullName>
    </recommendedName>
    <alternativeName>
        <fullName evidence="12">DNA cross-link repair 1C protein</fullName>
    </alternativeName>
</protein>
<keyword evidence="6" id="KW-0378">Hydrolase</keyword>
<dbReference type="Pfam" id="PF23023">
    <property type="entry name" value="Anti-Pycsar_Apyc1"/>
    <property type="match status" value="1"/>
</dbReference>
<keyword evidence="3" id="KW-0540">Nuclease</keyword>
<dbReference type="SUPFAM" id="SSF56281">
    <property type="entry name" value="Metallo-hydrolase/oxidoreductase"/>
    <property type="match status" value="1"/>
</dbReference>
<dbReference type="GeneID" id="59337730"/>
<dbReference type="GO" id="GO:0005634">
    <property type="term" value="C:nucleus"/>
    <property type="evidence" value="ECO:0007669"/>
    <property type="project" value="UniProtKB-SubCell"/>
</dbReference>
<dbReference type="GO" id="GO:0003684">
    <property type="term" value="F:damaged DNA binding"/>
    <property type="evidence" value="ECO:0007669"/>
    <property type="project" value="TreeGrafter"/>
</dbReference>
<keyword evidence="7" id="KW-0269">Exonuclease</keyword>
<feature type="region of interest" description="Disordered" evidence="13">
    <location>
        <begin position="668"/>
        <end position="767"/>
    </location>
</feature>
<evidence type="ECO:0000256" key="7">
    <source>
        <dbReference type="ARBA" id="ARBA00022839"/>
    </source>
</evidence>
<feature type="compositionally biased region" description="Basic and acidic residues" evidence="13">
    <location>
        <begin position="536"/>
        <end position="546"/>
    </location>
</feature>
<keyword evidence="9" id="KW-0234">DNA repair</keyword>
<comment type="similarity">
    <text evidence="2">Belongs to the DNA repair metallo-beta-lactamase (DRMBL) family.</text>
</comment>
<dbReference type="Proteomes" id="UP000593566">
    <property type="component" value="Unassembled WGS sequence"/>
</dbReference>
<dbReference type="GO" id="GO:0035312">
    <property type="term" value="F:5'-3' DNA exonuclease activity"/>
    <property type="evidence" value="ECO:0007669"/>
    <property type="project" value="TreeGrafter"/>
</dbReference>
<dbReference type="Gene3D" id="3.60.15.10">
    <property type="entry name" value="Ribonuclease Z/Hydroxyacylglutathione hydrolase-like"/>
    <property type="match status" value="1"/>
</dbReference>
<feature type="compositionally biased region" description="Basic and acidic residues" evidence="13">
    <location>
        <begin position="572"/>
        <end position="586"/>
    </location>
</feature>
<comment type="subcellular location">
    <subcellularLocation>
        <location evidence="1">Nucleus</location>
    </subcellularLocation>
</comment>
<organism evidence="15 16">
    <name type="scientific">Letharia lupina</name>
    <dbReference type="NCBI Taxonomy" id="560253"/>
    <lineage>
        <taxon>Eukaryota</taxon>
        <taxon>Fungi</taxon>
        <taxon>Dikarya</taxon>
        <taxon>Ascomycota</taxon>
        <taxon>Pezizomycotina</taxon>
        <taxon>Lecanoromycetes</taxon>
        <taxon>OSLEUM clade</taxon>
        <taxon>Lecanoromycetidae</taxon>
        <taxon>Lecanorales</taxon>
        <taxon>Lecanorineae</taxon>
        <taxon>Parmeliaceae</taxon>
        <taxon>Letharia</taxon>
    </lineage>
</organism>
<evidence type="ECO:0000256" key="2">
    <source>
        <dbReference type="ARBA" id="ARBA00010304"/>
    </source>
</evidence>
<dbReference type="PANTHER" id="PTHR23240">
    <property type="entry name" value="DNA CROSS-LINK REPAIR PROTEIN PSO2/SNM1-RELATED"/>
    <property type="match status" value="1"/>
</dbReference>
<keyword evidence="4" id="KW-0255">Endonuclease</keyword>
<accession>A0A8H6CMW7</accession>
<evidence type="ECO:0000256" key="11">
    <source>
        <dbReference type="ARBA" id="ARBA00039759"/>
    </source>
</evidence>
<gene>
    <name evidence="15" type="ORF">HO133_009335</name>
</gene>
<evidence type="ECO:0000256" key="8">
    <source>
        <dbReference type="ARBA" id="ARBA00023172"/>
    </source>
</evidence>
<evidence type="ECO:0000313" key="15">
    <source>
        <dbReference type="EMBL" id="KAF6226469.1"/>
    </source>
</evidence>
<evidence type="ECO:0000259" key="14">
    <source>
        <dbReference type="Pfam" id="PF07522"/>
    </source>
</evidence>
<dbReference type="InterPro" id="IPR011084">
    <property type="entry name" value="DRMBL"/>
</dbReference>
<evidence type="ECO:0000256" key="4">
    <source>
        <dbReference type="ARBA" id="ARBA00022759"/>
    </source>
</evidence>
<dbReference type="GO" id="GO:0004519">
    <property type="term" value="F:endonuclease activity"/>
    <property type="evidence" value="ECO:0007669"/>
    <property type="project" value="UniProtKB-KW"/>
</dbReference>
<dbReference type="PANTHER" id="PTHR23240:SF8">
    <property type="entry name" value="PROTEIN ARTEMIS"/>
    <property type="match status" value="1"/>
</dbReference>
<keyword evidence="8" id="KW-0233">DNA recombination</keyword>
<name>A0A8H6CMW7_9LECA</name>
<evidence type="ECO:0000256" key="12">
    <source>
        <dbReference type="ARBA" id="ARBA00042677"/>
    </source>
</evidence>
<dbReference type="GO" id="GO:0000723">
    <property type="term" value="P:telomere maintenance"/>
    <property type="evidence" value="ECO:0007669"/>
    <property type="project" value="TreeGrafter"/>
</dbReference>
<keyword evidence="10" id="KW-0539">Nucleus</keyword>
<evidence type="ECO:0000256" key="1">
    <source>
        <dbReference type="ARBA" id="ARBA00004123"/>
    </source>
</evidence>
<dbReference type="EMBL" id="JACCJB010000006">
    <property type="protein sequence ID" value="KAF6226469.1"/>
    <property type="molecule type" value="Genomic_DNA"/>
</dbReference>
<evidence type="ECO:0000256" key="5">
    <source>
        <dbReference type="ARBA" id="ARBA00022763"/>
    </source>
</evidence>
<evidence type="ECO:0000256" key="9">
    <source>
        <dbReference type="ARBA" id="ARBA00023204"/>
    </source>
</evidence>
<evidence type="ECO:0000256" key="3">
    <source>
        <dbReference type="ARBA" id="ARBA00022722"/>
    </source>
</evidence>